<dbReference type="Proteomes" id="UP000002772">
    <property type="component" value="Unassembled WGS sequence"/>
</dbReference>
<dbReference type="HOGENOM" id="CLU_3220177_0_0_10"/>
<sequence>MHSRATMTASSLLFVNIMTLFGRIPAGHHLNRTAFTVKWQYDYS</sequence>
<protein>
    <submittedName>
        <fullName evidence="1">Uncharacterized protein</fullName>
    </submittedName>
</protein>
<dbReference type="STRING" id="688246.Premu_1964"/>
<name>F8N748_9BACT</name>
<evidence type="ECO:0000313" key="2">
    <source>
        <dbReference type="Proteomes" id="UP000002772"/>
    </source>
</evidence>
<keyword evidence="2" id="KW-1185">Reference proteome</keyword>
<proteinExistence type="predicted"/>
<dbReference type="AlphaFoldDB" id="F8N748"/>
<reference evidence="2" key="1">
    <citation type="journal article" date="2011" name="Stand. Genomic Sci.">
        <title>Non-contiguous finished genome sequence of the opportunistic oral pathogen Prevotella multisaccharivorax type strain (PPPA20).</title>
        <authorList>
            <person name="Pati A."/>
            <person name="Gronow S."/>
            <person name="Lu M."/>
            <person name="Lapidus A."/>
            <person name="Nolan M."/>
            <person name="Lucas S."/>
            <person name="Hammon N."/>
            <person name="Deshpande S."/>
            <person name="Cheng J.F."/>
            <person name="Tapia R."/>
            <person name="Han C."/>
            <person name="Goodwin L."/>
            <person name="Pitluck S."/>
            <person name="Liolios K."/>
            <person name="Pagani I."/>
            <person name="Mavromatis K."/>
            <person name="Mikhailova N."/>
            <person name="Huntemann M."/>
            <person name="Chen A."/>
            <person name="Palaniappan K."/>
            <person name="Land M."/>
            <person name="Hauser L."/>
            <person name="Detter J.C."/>
            <person name="Brambilla E.M."/>
            <person name="Rohde M."/>
            <person name="Goker M."/>
            <person name="Woyke T."/>
            <person name="Bristow J."/>
            <person name="Eisen J.A."/>
            <person name="Markowitz V."/>
            <person name="Hugenholtz P."/>
            <person name="Kyrpides N.C."/>
            <person name="Klenk H.P."/>
            <person name="Ivanova N."/>
        </authorList>
    </citation>
    <scope>NUCLEOTIDE SEQUENCE [LARGE SCALE GENOMIC DNA]</scope>
    <source>
        <strain evidence="2">DSM 17128</strain>
    </source>
</reference>
<dbReference type="EMBL" id="GL945017">
    <property type="protein sequence ID" value="EGN57364.1"/>
    <property type="molecule type" value="Genomic_DNA"/>
</dbReference>
<accession>F8N748</accession>
<evidence type="ECO:0000313" key="1">
    <source>
        <dbReference type="EMBL" id="EGN57364.1"/>
    </source>
</evidence>
<gene>
    <name evidence="1" type="ORF">Premu_1964</name>
</gene>
<organism evidence="1 2">
    <name type="scientific">Hallella multisaccharivorax DSM 17128</name>
    <dbReference type="NCBI Taxonomy" id="688246"/>
    <lineage>
        <taxon>Bacteria</taxon>
        <taxon>Pseudomonadati</taxon>
        <taxon>Bacteroidota</taxon>
        <taxon>Bacteroidia</taxon>
        <taxon>Bacteroidales</taxon>
        <taxon>Prevotellaceae</taxon>
        <taxon>Hallella</taxon>
    </lineage>
</organism>